<protein>
    <submittedName>
        <fullName evidence="8">Cytochrome P450 monooxygenase tri4</fullName>
    </submittedName>
</protein>
<dbReference type="InterPro" id="IPR036396">
    <property type="entry name" value="Cyt_P450_sf"/>
</dbReference>
<dbReference type="Pfam" id="PF00067">
    <property type="entry name" value="p450"/>
    <property type="match status" value="1"/>
</dbReference>
<dbReference type="InterPro" id="IPR050121">
    <property type="entry name" value="Cytochrome_P450_monoxygenase"/>
</dbReference>
<dbReference type="PANTHER" id="PTHR24305:SF147">
    <property type="entry name" value="P450, PUTATIVE (EUROFUNG)-RELATED"/>
    <property type="match status" value="1"/>
</dbReference>
<dbReference type="GO" id="GO:0004497">
    <property type="term" value="F:monooxygenase activity"/>
    <property type="evidence" value="ECO:0007669"/>
    <property type="project" value="UniProtKB-KW"/>
</dbReference>
<dbReference type="GO" id="GO:0005506">
    <property type="term" value="F:iron ion binding"/>
    <property type="evidence" value="ECO:0007669"/>
    <property type="project" value="InterPro"/>
</dbReference>
<name>A0AA37H175_9PEZI</name>
<keyword evidence="4 5" id="KW-0408">Iron</keyword>
<feature type="transmembrane region" description="Helical" evidence="7">
    <location>
        <begin position="409"/>
        <end position="430"/>
    </location>
</feature>
<dbReference type="Proteomes" id="UP001055172">
    <property type="component" value="Unassembled WGS sequence"/>
</dbReference>
<sequence length="465" mass="53085">MGSVVEVVAPVSILSWRTVGALFVAWIVYHFIRALYNASPLHPLSKIPGPKLAAASYLYEFWFDFVRKGRYTHEIRRMHEIYAHAGTVDHDLHRRRRGAMNKFFSRLQMFKLEPKVHALAQRLCDKLIAGASNPDKVVPLTEAYSCFTSDVVSEYCFGEAFGFLKQEDWTPNFRDAVYGQLNHMFIFKFFPWLKGILVVGPWHVEQARERKATGSGDDKDTNVFAELFDSDLPPEEKTTKRLTAEGVVVMIAGTETTSFTLTVITFYLLTKPEILKKLTQELRTVVKDPEHLPSWPTLEALPYFSAVISEGLRLAPGVASRTSRVATEEDLVYRGKWTPKGSETEVELNYVIPRGYGMGMSAMVNHFNESYFPDSNEFIPERWMVQDRQQRRELEKAFISFSKGTRKCLGMSLAYAELYLALAAVILRVVPRMQLYDTTKREVEYDHDLGVPVPVSTRGVRVKIT</sequence>
<evidence type="ECO:0000256" key="7">
    <source>
        <dbReference type="SAM" id="Phobius"/>
    </source>
</evidence>
<dbReference type="AlphaFoldDB" id="A0AA37H175"/>
<keyword evidence="9" id="KW-1185">Reference proteome</keyword>
<dbReference type="InterPro" id="IPR001128">
    <property type="entry name" value="Cyt_P450"/>
</dbReference>
<feature type="binding site" description="axial binding residue" evidence="5">
    <location>
        <position position="408"/>
    </location>
    <ligand>
        <name>heme</name>
        <dbReference type="ChEBI" id="CHEBI:30413"/>
    </ligand>
    <ligandPart>
        <name>Fe</name>
        <dbReference type="ChEBI" id="CHEBI:18248"/>
    </ligandPart>
</feature>
<dbReference type="PRINTS" id="PR00385">
    <property type="entry name" value="P450"/>
</dbReference>
<dbReference type="Gene3D" id="1.10.630.10">
    <property type="entry name" value="Cytochrome P450"/>
    <property type="match status" value="1"/>
</dbReference>
<evidence type="ECO:0000256" key="1">
    <source>
        <dbReference type="ARBA" id="ARBA00001971"/>
    </source>
</evidence>
<dbReference type="GO" id="GO:0020037">
    <property type="term" value="F:heme binding"/>
    <property type="evidence" value="ECO:0007669"/>
    <property type="project" value="InterPro"/>
</dbReference>
<feature type="transmembrane region" description="Helical" evidence="7">
    <location>
        <begin position="14"/>
        <end position="36"/>
    </location>
</feature>
<comment type="similarity">
    <text evidence="6">Belongs to the cytochrome P450 family.</text>
</comment>
<keyword evidence="7" id="KW-0812">Transmembrane</keyword>
<keyword evidence="2 5" id="KW-0349">Heme</keyword>
<dbReference type="InterPro" id="IPR017972">
    <property type="entry name" value="Cyt_P450_CS"/>
</dbReference>
<keyword evidence="6 8" id="KW-0503">Monooxygenase</keyword>
<dbReference type="GO" id="GO:0016705">
    <property type="term" value="F:oxidoreductase activity, acting on paired donors, with incorporation or reduction of molecular oxygen"/>
    <property type="evidence" value="ECO:0007669"/>
    <property type="project" value="InterPro"/>
</dbReference>
<comment type="caution">
    <text evidence="8">The sequence shown here is derived from an EMBL/GenBank/DDBJ whole genome shotgun (WGS) entry which is preliminary data.</text>
</comment>
<comment type="cofactor">
    <cofactor evidence="1 5">
        <name>heme</name>
        <dbReference type="ChEBI" id="CHEBI:30413"/>
    </cofactor>
</comment>
<dbReference type="InterPro" id="IPR002401">
    <property type="entry name" value="Cyt_P450_E_grp-I"/>
</dbReference>
<keyword evidence="7" id="KW-0472">Membrane</keyword>
<evidence type="ECO:0000256" key="5">
    <source>
        <dbReference type="PIRSR" id="PIRSR602401-1"/>
    </source>
</evidence>
<keyword evidence="3 5" id="KW-0479">Metal-binding</keyword>
<keyword evidence="7" id="KW-1133">Transmembrane helix</keyword>
<evidence type="ECO:0000256" key="4">
    <source>
        <dbReference type="ARBA" id="ARBA00023004"/>
    </source>
</evidence>
<organism evidence="8 9">
    <name type="scientific">Colletotrichum liriopes</name>
    <dbReference type="NCBI Taxonomy" id="708192"/>
    <lineage>
        <taxon>Eukaryota</taxon>
        <taxon>Fungi</taxon>
        <taxon>Dikarya</taxon>
        <taxon>Ascomycota</taxon>
        <taxon>Pezizomycotina</taxon>
        <taxon>Sordariomycetes</taxon>
        <taxon>Hypocreomycetidae</taxon>
        <taxon>Glomerellales</taxon>
        <taxon>Glomerellaceae</taxon>
        <taxon>Colletotrichum</taxon>
        <taxon>Colletotrichum spaethianum species complex</taxon>
    </lineage>
</organism>
<dbReference type="CDD" id="cd11062">
    <property type="entry name" value="CYP58-like"/>
    <property type="match status" value="1"/>
</dbReference>
<dbReference type="PANTHER" id="PTHR24305">
    <property type="entry name" value="CYTOCHROME P450"/>
    <property type="match status" value="1"/>
</dbReference>
<evidence type="ECO:0000256" key="6">
    <source>
        <dbReference type="RuleBase" id="RU000461"/>
    </source>
</evidence>
<evidence type="ECO:0000313" key="9">
    <source>
        <dbReference type="Proteomes" id="UP001055172"/>
    </source>
</evidence>
<evidence type="ECO:0000256" key="3">
    <source>
        <dbReference type="ARBA" id="ARBA00022723"/>
    </source>
</evidence>
<evidence type="ECO:0000256" key="2">
    <source>
        <dbReference type="ARBA" id="ARBA00022617"/>
    </source>
</evidence>
<dbReference type="EMBL" id="BPPX01000057">
    <property type="protein sequence ID" value="GJC90649.1"/>
    <property type="molecule type" value="Genomic_DNA"/>
</dbReference>
<evidence type="ECO:0000313" key="8">
    <source>
        <dbReference type="EMBL" id="GJC90649.1"/>
    </source>
</evidence>
<dbReference type="SUPFAM" id="SSF48264">
    <property type="entry name" value="Cytochrome P450"/>
    <property type="match status" value="1"/>
</dbReference>
<proteinExistence type="inferred from homology"/>
<reference evidence="8 9" key="1">
    <citation type="submission" date="2021-07" db="EMBL/GenBank/DDBJ databases">
        <title>Genome data of Colletotrichum spaethianum.</title>
        <authorList>
            <person name="Utami Y.D."/>
            <person name="Hiruma K."/>
        </authorList>
    </citation>
    <scope>NUCLEOTIDE SEQUENCE [LARGE SCALE GENOMIC DNA]</scope>
    <source>
        <strain evidence="8 9">MAFF 242679</strain>
    </source>
</reference>
<dbReference type="PRINTS" id="PR00463">
    <property type="entry name" value="EP450I"/>
</dbReference>
<gene>
    <name evidence="8" type="ORF">ColLi_13487</name>
</gene>
<dbReference type="PROSITE" id="PS00086">
    <property type="entry name" value="CYTOCHROME_P450"/>
    <property type="match status" value="1"/>
</dbReference>
<keyword evidence="6" id="KW-0560">Oxidoreductase</keyword>
<accession>A0AA37H175</accession>